<name>A0A813F670_POLGL</name>
<dbReference type="InterPro" id="IPR014014">
    <property type="entry name" value="RNA_helicase_DEAD_Q_motif"/>
</dbReference>
<feature type="short sequence motif" description="Q motif" evidence="6">
    <location>
        <begin position="85"/>
        <end position="113"/>
    </location>
</feature>
<evidence type="ECO:0000256" key="1">
    <source>
        <dbReference type="ARBA" id="ARBA00012552"/>
    </source>
</evidence>
<gene>
    <name evidence="11" type="ORF">PGLA1383_LOCUS26913</name>
</gene>
<evidence type="ECO:0000313" key="12">
    <source>
        <dbReference type="Proteomes" id="UP000654075"/>
    </source>
</evidence>
<dbReference type="SUPFAM" id="SSF52540">
    <property type="entry name" value="P-loop containing nucleoside triphosphate hydrolases"/>
    <property type="match status" value="1"/>
</dbReference>
<dbReference type="Pfam" id="PF00270">
    <property type="entry name" value="DEAD"/>
    <property type="match status" value="1"/>
</dbReference>
<organism evidence="11 12">
    <name type="scientific">Polarella glacialis</name>
    <name type="common">Dinoflagellate</name>
    <dbReference type="NCBI Taxonomy" id="89957"/>
    <lineage>
        <taxon>Eukaryota</taxon>
        <taxon>Sar</taxon>
        <taxon>Alveolata</taxon>
        <taxon>Dinophyceae</taxon>
        <taxon>Suessiales</taxon>
        <taxon>Suessiaceae</taxon>
        <taxon>Polarella</taxon>
    </lineage>
</organism>
<feature type="domain" description="Helicase ATP-binding" evidence="8">
    <location>
        <begin position="116"/>
        <end position="302"/>
    </location>
</feature>
<dbReference type="OrthoDB" id="196131at2759"/>
<feature type="region of interest" description="Disordered" evidence="7">
    <location>
        <begin position="523"/>
        <end position="883"/>
    </location>
</feature>
<dbReference type="PROSITE" id="PS51194">
    <property type="entry name" value="HELICASE_CTER"/>
    <property type="match status" value="1"/>
</dbReference>
<dbReference type="InterPro" id="IPR027417">
    <property type="entry name" value="P-loop_NTPase"/>
</dbReference>
<feature type="compositionally biased region" description="Basic and acidic residues" evidence="7">
    <location>
        <begin position="545"/>
        <end position="883"/>
    </location>
</feature>
<dbReference type="Gene3D" id="3.40.50.300">
    <property type="entry name" value="P-loop containing nucleotide triphosphate hydrolases"/>
    <property type="match status" value="2"/>
</dbReference>
<dbReference type="Proteomes" id="UP000654075">
    <property type="component" value="Unassembled WGS sequence"/>
</dbReference>
<dbReference type="PROSITE" id="PS51195">
    <property type="entry name" value="Q_MOTIF"/>
    <property type="match status" value="1"/>
</dbReference>
<dbReference type="SMART" id="SM00487">
    <property type="entry name" value="DEXDc"/>
    <property type="match status" value="1"/>
</dbReference>
<keyword evidence="2" id="KW-0547">Nucleotide-binding</keyword>
<evidence type="ECO:0000259" key="8">
    <source>
        <dbReference type="PROSITE" id="PS51192"/>
    </source>
</evidence>
<dbReference type="GO" id="GO:0005524">
    <property type="term" value="F:ATP binding"/>
    <property type="evidence" value="ECO:0007669"/>
    <property type="project" value="UniProtKB-KW"/>
</dbReference>
<evidence type="ECO:0000259" key="9">
    <source>
        <dbReference type="PROSITE" id="PS51194"/>
    </source>
</evidence>
<proteinExistence type="predicted"/>
<dbReference type="CDD" id="cd18787">
    <property type="entry name" value="SF2_C_DEAD"/>
    <property type="match status" value="1"/>
</dbReference>
<evidence type="ECO:0000259" key="10">
    <source>
        <dbReference type="PROSITE" id="PS51195"/>
    </source>
</evidence>
<feature type="domain" description="Helicase C-terminal" evidence="9">
    <location>
        <begin position="330"/>
        <end position="478"/>
    </location>
</feature>
<evidence type="ECO:0000256" key="6">
    <source>
        <dbReference type="PROSITE-ProRule" id="PRU00552"/>
    </source>
</evidence>
<evidence type="ECO:0000256" key="2">
    <source>
        <dbReference type="ARBA" id="ARBA00022741"/>
    </source>
</evidence>
<dbReference type="InterPro" id="IPR001650">
    <property type="entry name" value="Helicase_C-like"/>
</dbReference>
<feature type="compositionally biased region" description="Low complexity" evidence="7">
    <location>
        <begin position="533"/>
        <end position="544"/>
    </location>
</feature>
<dbReference type="GO" id="GO:0006629">
    <property type="term" value="P:lipid metabolic process"/>
    <property type="evidence" value="ECO:0007669"/>
    <property type="project" value="InterPro"/>
</dbReference>
<evidence type="ECO:0000256" key="7">
    <source>
        <dbReference type="SAM" id="MobiDB-lite"/>
    </source>
</evidence>
<dbReference type="InterPro" id="IPR011545">
    <property type="entry name" value="DEAD/DEAH_box_helicase_dom"/>
</dbReference>
<evidence type="ECO:0000256" key="3">
    <source>
        <dbReference type="ARBA" id="ARBA00022801"/>
    </source>
</evidence>
<keyword evidence="12" id="KW-1185">Reference proteome</keyword>
<dbReference type="PROSITE" id="PS51192">
    <property type="entry name" value="HELICASE_ATP_BIND_1"/>
    <property type="match status" value="1"/>
</dbReference>
<dbReference type="Pfam" id="PF00487">
    <property type="entry name" value="FA_desaturase"/>
    <property type="match status" value="1"/>
</dbReference>
<comment type="caution">
    <text evidence="11">The sequence shown here is derived from an EMBL/GenBank/DDBJ whole genome shotgun (WGS) entry which is preliminary data.</text>
</comment>
<dbReference type="GO" id="GO:0003724">
    <property type="term" value="F:RNA helicase activity"/>
    <property type="evidence" value="ECO:0007669"/>
    <property type="project" value="UniProtKB-EC"/>
</dbReference>
<keyword evidence="5" id="KW-0067">ATP-binding</keyword>
<dbReference type="GO" id="GO:0016787">
    <property type="term" value="F:hydrolase activity"/>
    <property type="evidence" value="ECO:0007669"/>
    <property type="project" value="UniProtKB-KW"/>
</dbReference>
<dbReference type="Pfam" id="PF00271">
    <property type="entry name" value="Helicase_C"/>
    <property type="match status" value="1"/>
</dbReference>
<keyword evidence="4" id="KW-0347">Helicase</keyword>
<evidence type="ECO:0000313" key="11">
    <source>
        <dbReference type="EMBL" id="CAE8609086.1"/>
    </source>
</evidence>
<dbReference type="SMART" id="SM00490">
    <property type="entry name" value="HELICc"/>
    <property type="match status" value="1"/>
</dbReference>
<reference evidence="11" key="1">
    <citation type="submission" date="2021-02" db="EMBL/GenBank/DDBJ databases">
        <authorList>
            <person name="Dougan E. K."/>
            <person name="Rhodes N."/>
            <person name="Thang M."/>
            <person name="Chan C."/>
        </authorList>
    </citation>
    <scope>NUCLEOTIDE SEQUENCE</scope>
</reference>
<dbReference type="InterPro" id="IPR014001">
    <property type="entry name" value="Helicase_ATP-bd"/>
</dbReference>
<dbReference type="PANTHER" id="PTHR47958">
    <property type="entry name" value="ATP-DEPENDENT RNA HELICASE DBP3"/>
    <property type="match status" value="1"/>
</dbReference>
<accession>A0A813F670</accession>
<evidence type="ECO:0000256" key="5">
    <source>
        <dbReference type="ARBA" id="ARBA00022840"/>
    </source>
</evidence>
<keyword evidence="3" id="KW-0378">Hydrolase</keyword>
<dbReference type="GO" id="GO:0003676">
    <property type="term" value="F:nucleic acid binding"/>
    <property type="evidence" value="ECO:0007669"/>
    <property type="project" value="InterPro"/>
</dbReference>
<feature type="domain" description="DEAD-box RNA helicase Q" evidence="10">
    <location>
        <begin position="85"/>
        <end position="113"/>
    </location>
</feature>
<feature type="region of interest" description="Disordered" evidence="7">
    <location>
        <begin position="1013"/>
        <end position="1039"/>
    </location>
</feature>
<sequence>MSAADVQRLTEAKRSREAAGFWAAQRSMVARGVPPRDERFWEQEERELFAKEHVARGINFAKYDAIEVKVQGGQGNEKAVATFQEACDKFNIPEELTANIVKCGYNIPTPVQKHSIPAVLNGSDVMVSAQTGSGKTAAFLVPIITAALNGKARVAQEGPAQPISIVLSPTRELCQQITVEARRLCFRTKMRVASVYGGVDAAPQLRQLAEGAEIVIATPGRLEDFLERGVLNMKEVKFLALDEADRMLDMGFEPAIRSIIEKYGMPDPGTGGKGRQTMMFSATFPREMQDMALDFLDPTYYWIGVGTVGATTSNVEQRFENVGYEDKFAKLQDVLKNVTNEKGETARTIVFANQKAVVDDIAYRLSSSRIRAVCMHGGVSQQQRDRALEDLKSGRVSVLVATDVAARGLDLPGVAHVVNYDLPLNGEDYVHRIGRTGRIGNKGGSESSIGAIVKSLQASKKLDAEISDRRSGNQGSFLNVMRGQVYLDLVFFVRSIPVGTIFSRSPEQEAAAAAEAAAKKKAVEEEKQRRSRAAAAAGAAATDQDAAKRAEEVQKKRKEDETRRRKASEDEKKRRETAAAKRRAEEEDQKRKKDESAGKKKSEPEDAAKKRKSEASDGTKKKEEDEQVKKRTKVSEDKETAKDKERPQDKEQERQKDREAQKDVKRPKERSEKAKGEKEKEKEKGKDEEKQTERSDKRDANKDKAREKEKDRERSGRRQDSDRDKDKEKDRPRDRDKDKEKDRDKEKGREKEKDKDKQKDRDRDKEKDRERDKDQERDKDKEREKQKERDREKDKEREREKEKEKDRERQKEKERQREKEKERERDREKARQREREREREKEKEKQKEKDREAERGREREKDRGRRTADSDKDRDRDKDRGARERDRARYLVWDICAYFIAGCMQLHARFSPIGTPGCARKRFAWQSSVMHSAATVFLIRNCRPMDLAFSAGSGAPGLRSNGQVPGSTIRASKSGLLLSPETSRTAESPEAKNTRGLSDCSLFVPSVLTGLAAASAGRRRQRRQRSTPTPPRARGGEQVATLPAQDQWIAQMNLEAFGKDVHELGERLKAEQTEKDQKHLYKMITWSRLCAAVGLGTMWMRVNPVSAFFISLWIHSAWTMMGHHVTHGGYNRTDQTGRYSSRGFALATLRRRVMDWFDWMLPEAWSVEHNQLHHYRLGEDSDPDLLERNAAEWKGLKRKVMPIISMFLWKWAYYSPNTFKELKCSEMRQQKIPFPEGYNSHLPLTLSGVARGDAKGIFTKRELFFKVLGPYFLWHFFLLPLPLALINPAFYWNAVGNLFLADVFSNLHGFIVVVPNHAGDDLYKFGSSCKPKSPTFYLRAVTSSANFATGGDVNDFMHGWLNYQIEHHCWPDLSMLSYQKGQPALKKICETYGVPYVQESVWIRTKKTMDIAMGFTKMREYPQAWEREADRMVWKDSKKDTVVA</sequence>
<feature type="compositionally biased region" description="Polar residues" evidence="7">
    <location>
        <begin position="960"/>
        <end position="971"/>
    </location>
</feature>
<dbReference type="InterPro" id="IPR005804">
    <property type="entry name" value="FA_desaturase_dom"/>
</dbReference>
<evidence type="ECO:0000256" key="4">
    <source>
        <dbReference type="ARBA" id="ARBA00022806"/>
    </source>
</evidence>
<feature type="region of interest" description="Disordered" evidence="7">
    <location>
        <begin position="953"/>
        <end position="995"/>
    </location>
</feature>
<dbReference type="EC" id="3.6.4.13" evidence="1"/>
<protein>
    <recommendedName>
        <fullName evidence="1">RNA helicase</fullName>
        <ecNumber evidence="1">3.6.4.13</ecNumber>
    </recommendedName>
</protein>
<dbReference type="EMBL" id="CAJNNV010024238">
    <property type="protein sequence ID" value="CAE8609086.1"/>
    <property type="molecule type" value="Genomic_DNA"/>
</dbReference>